<dbReference type="EMBL" id="JADCNM010000011">
    <property type="protein sequence ID" value="KAG0463010.1"/>
    <property type="molecule type" value="Genomic_DNA"/>
</dbReference>
<reference evidence="1 2" key="1">
    <citation type="journal article" date="2020" name="Nat. Food">
        <title>A phased Vanilla planifolia genome enables genetic improvement of flavour and production.</title>
        <authorList>
            <person name="Hasing T."/>
            <person name="Tang H."/>
            <person name="Brym M."/>
            <person name="Khazi F."/>
            <person name="Huang T."/>
            <person name="Chambers A.H."/>
        </authorList>
    </citation>
    <scope>NUCLEOTIDE SEQUENCE [LARGE SCALE GENOMIC DNA]</scope>
    <source>
        <tissue evidence="1">Leaf</tissue>
    </source>
</reference>
<dbReference type="AlphaFoldDB" id="A0A835PYY9"/>
<comment type="caution">
    <text evidence="1">The sequence shown here is derived from an EMBL/GenBank/DDBJ whole genome shotgun (WGS) entry which is preliminary data.</text>
</comment>
<name>A0A835PYY9_VANPL</name>
<dbReference type="PANTHER" id="PTHR47215:SF1">
    <property type="entry name" value="F9L1.8 PROTEIN"/>
    <property type="match status" value="1"/>
</dbReference>
<organism evidence="1 2">
    <name type="scientific">Vanilla planifolia</name>
    <name type="common">Vanilla</name>
    <dbReference type="NCBI Taxonomy" id="51239"/>
    <lineage>
        <taxon>Eukaryota</taxon>
        <taxon>Viridiplantae</taxon>
        <taxon>Streptophyta</taxon>
        <taxon>Embryophyta</taxon>
        <taxon>Tracheophyta</taxon>
        <taxon>Spermatophyta</taxon>
        <taxon>Magnoliopsida</taxon>
        <taxon>Liliopsida</taxon>
        <taxon>Asparagales</taxon>
        <taxon>Orchidaceae</taxon>
        <taxon>Vanilloideae</taxon>
        <taxon>Vanilleae</taxon>
        <taxon>Vanilla</taxon>
    </lineage>
</organism>
<evidence type="ECO:0000313" key="2">
    <source>
        <dbReference type="Proteomes" id="UP000639772"/>
    </source>
</evidence>
<dbReference type="Proteomes" id="UP000639772">
    <property type="component" value="Chromosome 11"/>
</dbReference>
<dbReference type="PANTHER" id="PTHR47215">
    <property type="match status" value="1"/>
</dbReference>
<protein>
    <submittedName>
        <fullName evidence="1">Uncharacterized protein</fullName>
    </submittedName>
</protein>
<gene>
    <name evidence="1" type="ORF">HPP92_021486</name>
</gene>
<evidence type="ECO:0000313" key="1">
    <source>
        <dbReference type="EMBL" id="KAG0463010.1"/>
    </source>
</evidence>
<proteinExistence type="predicted"/>
<accession>A0A835PYY9</accession>
<sequence>MSPVLRLRHRLSSLAAAAVRQESATWIQAPLPRPPSVRRLSLFHVTVDVSDSPDLASSHTAAGQYLQLRLPLPLKRNPPSLPSPPAFPRCYPWRARVSRQEGCRIHGGTPLLS</sequence>